<dbReference type="Proteomes" id="UP000887566">
    <property type="component" value="Unplaced"/>
</dbReference>
<protein>
    <submittedName>
        <fullName evidence="3">Uncharacterized protein</fullName>
    </submittedName>
</protein>
<evidence type="ECO:0000256" key="1">
    <source>
        <dbReference type="SAM" id="MobiDB-lite"/>
    </source>
</evidence>
<evidence type="ECO:0000313" key="2">
    <source>
        <dbReference type="Proteomes" id="UP000887566"/>
    </source>
</evidence>
<name>A0A914VXA5_9BILA</name>
<dbReference type="AlphaFoldDB" id="A0A914VXA5"/>
<accession>A0A914VXA5</accession>
<feature type="compositionally biased region" description="Polar residues" evidence="1">
    <location>
        <begin position="1"/>
        <end position="16"/>
    </location>
</feature>
<proteinExistence type="predicted"/>
<keyword evidence="2" id="KW-1185">Reference proteome</keyword>
<evidence type="ECO:0000313" key="3">
    <source>
        <dbReference type="WBParaSite" id="PSAMB.scaffold27591size257.g39140.t1"/>
    </source>
</evidence>
<sequence>MMSTSTTPLQSNSNFVSRIPRTAGGNSASSAARFAPRTLLTNTGMQKQR</sequence>
<organism evidence="2 3">
    <name type="scientific">Plectus sambesii</name>
    <dbReference type="NCBI Taxonomy" id="2011161"/>
    <lineage>
        <taxon>Eukaryota</taxon>
        <taxon>Metazoa</taxon>
        <taxon>Ecdysozoa</taxon>
        <taxon>Nematoda</taxon>
        <taxon>Chromadorea</taxon>
        <taxon>Plectida</taxon>
        <taxon>Plectina</taxon>
        <taxon>Plectoidea</taxon>
        <taxon>Plectidae</taxon>
        <taxon>Plectus</taxon>
    </lineage>
</organism>
<feature type="compositionally biased region" description="Polar residues" evidence="1">
    <location>
        <begin position="39"/>
        <end position="49"/>
    </location>
</feature>
<reference evidence="3" key="1">
    <citation type="submission" date="2022-11" db="UniProtKB">
        <authorList>
            <consortium name="WormBaseParasite"/>
        </authorList>
    </citation>
    <scope>IDENTIFICATION</scope>
</reference>
<feature type="region of interest" description="Disordered" evidence="1">
    <location>
        <begin position="1"/>
        <end position="49"/>
    </location>
</feature>
<dbReference type="WBParaSite" id="PSAMB.scaffold27591size257.g39140.t1">
    <property type="protein sequence ID" value="PSAMB.scaffold27591size257.g39140.t1"/>
    <property type="gene ID" value="PSAMB.scaffold27591size257.g39140"/>
</dbReference>